<keyword evidence="3 10" id="KW-0068">Autocatalytic cleavage</keyword>
<comment type="PTM">
    <text evidence="10">Is synthesized initially as an inactive proenzyme. Formation of the active enzyme involves a self-maturation process in which the active site pyruvoyl group is generated from an internal serine residue via an autocatalytic post-translational modification. Two non-identical subunits are generated from the proenzyme in this reaction, and the pyruvate is formed at the N-terminus of the alpha chain, which is derived from the carboxyl end of the proenzyme. The post-translation cleavage follows an unusual pathway, termed non-hydrolytic serinolysis, in which the side chain hydroxyl group of the serine supplies its oxygen atom to form the C-terminus of the beta chain, while the remainder of the serine residue undergoes an oxidative deamination to produce ammonia and the pyruvoyl group blocking the N-terminus of the alpha chain.</text>
</comment>
<sequence>MSEAHALFQLGMDLGAQHRDQRPSTAQTEDNIEINTGVTSSDTRYDHFIVKNGVRCAGTHLIIDLLDGEGLDNLELMESVLRDCVTEAGATLLHIHLHHFTPNGGISGVAVLAESHISVHSWPENGFAAFDVFMCGEAKPEVCVEILRKAFNAKRVVVSEHLRGRGA</sequence>
<keyword evidence="8 10" id="KW-0704">Schiff base</keyword>
<comment type="cofactor">
    <cofactor evidence="10">
        <name>pyruvate</name>
        <dbReference type="ChEBI" id="CHEBI:15361"/>
    </cofactor>
    <text evidence="10">Binds 1 pyruvoyl group covalently per subunit.</text>
</comment>
<dbReference type="RefSeq" id="WP_269333257.1">
    <property type="nucleotide sequence ID" value="NZ_JAMZFT010000003.1"/>
</dbReference>
<reference evidence="11" key="1">
    <citation type="submission" date="2022-06" db="EMBL/GenBank/DDBJ databases">
        <title>Isolation and Genomics of Futiania mangrovii gen. nov., sp. nov., a Rare and Metabolically-versatile member in the Class Alphaproteobacteria.</title>
        <authorList>
            <person name="Liu L."/>
            <person name="Huang W.-C."/>
            <person name="Pan J."/>
            <person name="Li J."/>
            <person name="Huang Y."/>
            <person name="Du H."/>
            <person name="Liu Y."/>
            <person name="Li M."/>
        </authorList>
    </citation>
    <scope>NUCLEOTIDE SEQUENCE</scope>
    <source>
        <strain evidence="11">FT118</strain>
    </source>
</reference>
<evidence type="ECO:0000313" key="11">
    <source>
        <dbReference type="EMBL" id="MCP1337288.1"/>
    </source>
</evidence>
<feature type="active site" description="Proton acceptor; for processing activity" evidence="10">
    <location>
        <position position="120"/>
    </location>
</feature>
<gene>
    <name evidence="11" type="primary">speD</name>
    <name evidence="10" type="synonym">speH</name>
    <name evidence="11" type="ORF">NJQ99_12775</name>
</gene>
<dbReference type="Proteomes" id="UP001055804">
    <property type="component" value="Unassembled WGS sequence"/>
</dbReference>
<keyword evidence="6 10" id="KW-0865">Zymogen</keyword>
<protein>
    <recommendedName>
        <fullName evidence="10">S-adenosylmethionine decarboxylase proenzyme</fullName>
        <shortName evidence="10">AdoMetDC</shortName>
        <shortName evidence="10">SAMDC</shortName>
        <ecNumber evidence="10">4.1.1.50</ecNumber>
    </recommendedName>
    <component>
        <recommendedName>
            <fullName evidence="10">S-adenosylmethionine decarboxylase beta chain</fullName>
        </recommendedName>
    </component>
    <component>
        <recommendedName>
            <fullName evidence="10">S-adenosylmethionine decarboxylase alpha chain</fullName>
        </recommendedName>
    </component>
</protein>
<dbReference type="InterPro" id="IPR016067">
    <property type="entry name" value="S-AdoMet_deCO2ase_core"/>
</dbReference>
<dbReference type="EC" id="4.1.1.50" evidence="10"/>
<evidence type="ECO:0000256" key="5">
    <source>
        <dbReference type="ARBA" id="ARBA00023115"/>
    </source>
</evidence>
<evidence type="ECO:0000256" key="8">
    <source>
        <dbReference type="ARBA" id="ARBA00023270"/>
    </source>
</evidence>
<keyword evidence="5 10" id="KW-0620">Polyamine biosynthesis</keyword>
<feature type="modified residue" description="Pyruvic acid (Ser); by autocatalysis" evidence="10">
    <location>
        <position position="115"/>
    </location>
</feature>
<evidence type="ECO:0000256" key="9">
    <source>
        <dbReference type="ARBA" id="ARBA00023317"/>
    </source>
</evidence>
<dbReference type="InterPro" id="IPR042286">
    <property type="entry name" value="AdoMetDC_C"/>
</dbReference>
<comment type="subunit">
    <text evidence="10">Heterotetramer of two alpha and two beta chains arranged as a dimer of alpha/beta heterodimers.</text>
</comment>
<dbReference type="Gene3D" id="3.30.360.110">
    <property type="entry name" value="S-adenosylmethionine decarboxylase domain"/>
    <property type="match status" value="1"/>
</dbReference>
<dbReference type="GO" id="GO:0004014">
    <property type="term" value="F:adenosylmethionine decarboxylase activity"/>
    <property type="evidence" value="ECO:0007669"/>
    <property type="project" value="UniProtKB-UniRule"/>
</dbReference>
<keyword evidence="2 10" id="KW-0210">Decarboxylase</keyword>
<keyword evidence="7 10" id="KW-0456">Lyase</keyword>
<evidence type="ECO:0000313" key="12">
    <source>
        <dbReference type="Proteomes" id="UP001055804"/>
    </source>
</evidence>
<name>A0A9J6PHJ5_9PROT</name>
<feature type="active site" description="Proton donor; for catalytic activity" evidence="10">
    <location>
        <position position="135"/>
    </location>
</feature>
<dbReference type="GO" id="GO:0008295">
    <property type="term" value="P:spermidine biosynthetic process"/>
    <property type="evidence" value="ECO:0007669"/>
    <property type="project" value="UniProtKB-UniRule"/>
</dbReference>
<evidence type="ECO:0000256" key="1">
    <source>
        <dbReference type="ARBA" id="ARBA00022691"/>
    </source>
</evidence>
<dbReference type="AlphaFoldDB" id="A0A9J6PHJ5"/>
<keyword evidence="4 10" id="KW-0745">Spermidine biosynthesis</keyword>
<feature type="active site" description="Schiff-base intermediate with substrate; via pyruvic acid" evidence="10">
    <location>
        <position position="115"/>
    </location>
</feature>
<dbReference type="Pfam" id="PF02675">
    <property type="entry name" value="AdoMet_dc"/>
    <property type="match status" value="1"/>
</dbReference>
<organism evidence="11 12">
    <name type="scientific">Futiania mangrovi</name>
    <dbReference type="NCBI Taxonomy" id="2959716"/>
    <lineage>
        <taxon>Bacteria</taxon>
        <taxon>Pseudomonadati</taxon>
        <taxon>Pseudomonadota</taxon>
        <taxon>Alphaproteobacteria</taxon>
        <taxon>Futianiales</taxon>
        <taxon>Futianiaceae</taxon>
        <taxon>Futiania</taxon>
    </lineage>
</organism>
<comment type="pathway">
    <text evidence="10">Amine and polyamine biosynthesis; S-adenosylmethioninamine biosynthesis; S-adenosylmethioninamine from S-adenosyl-L-methionine: step 1/1.</text>
</comment>
<comment type="caution">
    <text evidence="11">The sequence shown here is derived from an EMBL/GenBank/DDBJ whole genome shotgun (WGS) entry which is preliminary data.</text>
</comment>
<dbReference type="Gene3D" id="3.30.160.750">
    <property type="match status" value="1"/>
</dbReference>
<evidence type="ECO:0000256" key="4">
    <source>
        <dbReference type="ARBA" id="ARBA00023066"/>
    </source>
</evidence>
<evidence type="ECO:0000256" key="3">
    <source>
        <dbReference type="ARBA" id="ARBA00022813"/>
    </source>
</evidence>
<dbReference type="PANTHER" id="PTHR33866:SF2">
    <property type="entry name" value="S-ADENOSYLMETHIONINE DECARBOXYLASE PROENZYME"/>
    <property type="match status" value="1"/>
</dbReference>
<dbReference type="InterPro" id="IPR042284">
    <property type="entry name" value="AdoMetDC_N"/>
</dbReference>
<feature type="chain" id="PRO_5039966583" description="S-adenosylmethionine decarboxylase beta chain" evidence="10">
    <location>
        <begin position="1"/>
        <end position="114"/>
    </location>
</feature>
<evidence type="ECO:0000256" key="2">
    <source>
        <dbReference type="ARBA" id="ARBA00022793"/>
    </source>
</evidence>
<comment type="function">
    <text evidence="10">Catalyzes the decarboxylation of S-adenosylmethionine to S-adenosylmethioninamine (dcAdoMet), the propylamine donor required for the synthesis of the polyamines spermine and spermidine from the diamine putrescine.</text>
</comment>
<evidence type="ECO:0000256" key="7">
    <source>
        <dbReference type="ARBA" id="ARBA00023239"/>
    </source>
</evidence>
<proteinExistence type="inferred from homology"/>
<comment type="similarity">
    <text evidence="10">Belongs to the prokaryotic AdoMetDC family. Type 1 subfamily.</text>
</comment>
<dbReference type="EMBL" id="JAMZFT010000003">
    <property type="protein sequence ID" value="MCP1337288.1"/>
    <property type="molecule type" value="Genomic_DNA"/>
</dbReference>
<dbReference type="GO" id="GO:0005829">
    <property type="term" value="C:cytosol"/>
    <property type="evidence" value="ECO:0007669"/>
    <property type="project" value="TreeGrafter"/>
</dbReference>
<dbReference type="InterPro" id="IPR003826">
    <property type="entry name" value="AdoMetDC_fam_prok"/>
</dbReference>
<dbReference type="PANTHER" id="PTHR33866">
    <property type="entry name" value="S-ADENOSYLMETHIONINE DECARBOXYLASE PROENZYME"/>
    <property type="match status" value="1"/>
</dbReference>
<feature type="site" description="Cleavage (non-hydrolytic); by autolysis" evidence="10">
    <location>
        <begin position="114"/>
        <end position="115"/>
    </location>
</feature>
<evidence type="ECO:0000256" key="10">
    <source>
        <dbReference type="HAMAP-Rule" id="MF_00464"/>
    </source>
</evidence>
<keyword evidence="1 10" id="KW-0949">S-adenosyl-L-methionine</keyword>
<dbReference type="HAMAP" id="MF_00464">
    <property type="entry name" value="AdoMetDC_1"/>
    <property type="match status" value="1"/>
</dbReference>
<keyword evidence="9 10" id="KW-0670">Pyruvate</keyword>
<evidence type="ECO:0000256" key="6">
    <source>
        <dbReference type="ARBA" id="ARBA00023145"/>
    </source>
</evidence>
<keyword evidence="12" id="KW-1185">Reference proteome</keyword>
<dbReference type="SUPFAM" id="SSF56276">
    <property type="entry name" value="S-adenosylmethionine decarboxylase"/>
    <property type="match status" value="1"/>
</dbReference>
<feature type="chain" id="PRO_5039966584" description="S-adenosylmethionine decarboxylase alpha chain" evidence="10">
    <location>
        <begin position="115"/>
        <end position="167"/>
    </location>
</feature>
<comment type="catalytic activity">
    <reaction evidence="10">
        <text>S-adenosyl-L-methionine + H(+) = S-adenosyl 3-(methylsulfanyl)propylamine + CO2</text>
        <dbReference type="Rhea" id="RHEA:15981"/>
        <dbReference type="ChEBI" id="CHEBI:15378"/>
        <dbReference type="ChEBI" id="CHEBI:16526"/>
        <dbReference type="ChEBI" id="CHEBI:57443"/>
        <dbReference type="ChEBI" id="CHEBI:59789"/>
        <dbReference type="EC" id="4.1.1.50"/>
    </reaction>
</comment>
<dbReference type="InterPro" id="IPR017716">
    <property type="entry name" value="S-AdoMet_deCOase_pro-enz"/>
</dbReference>
<dbReference type="NCBIfam" id="TIGR03330">
    <property type="entry name" value="SAM_DCase_Bsu"/>
    <property type="match status" value="1"/>
</dbReference>
<accession>A0A9J6PHJ5</accession>